<dbReference type="OrthoDB" id="2859730at2"/>
<protein>
    <submittedName>
        <fullName evidence="1">Uncharacterized protein</fullName>
    </submittedName>
</protein>
<comment type="caution">
    <text evidence="1">The sequence shown here is derived from an EMBL/GenBank/DDBJ whole genome shotgun (WGS) entry which is preliminary data.</text>
</comment>
<dbReference type="AlphaFoldDB" id="A0A0K9GSK2"/>
<sequence length="164" mass="19336">MYTVQQLQALEYLLKRISANNKFNFYRRELKLVIEYKGTLYTGDFLQMSSSFAYQNYIDDEGEVDQVRFSPDRGSKILNDIWQIYLREVNRLFYNPFKHINDIPLLFNTLVKILETAEIDDESSPFYPYLLNARSIDNTINLPLINLDGEKIKLVSIIDCTENQ</sequence>
<proteinExistence type="predicted"/>
<dbReference type="EMBL" id="LFZW01000001">
    <property type="protein sequence ID" value="KMY49610.1"/>
    <property type="molecule type" value="Genomic_DNA"/>
</dbReference>
<name>A0A0K9GSK2_9BACI</name>
<accession>A0A0K9GSK2</accession>
<reference evidence="2" key="1">
    <citation type="submission" date="2015-07" db="EMBL/GenBank/DDBJ databases">
        <title>Genome sequencing project for genomic taxonomy and phylogenomics of Bacillus-like bacteria.</title>
        <authorList>
            <person name="Liu B."/>
            <person name="Wang J."/>
            <person name="Zhu Y."/>
            <person name="Liu G."/>
            <person name="Chen Q."/>
            <person name="Chen Z."/>
            <person name="Lan J."/>
            <person name="Che J."/>
            <person name="Ge C."/>
            <person name="Shi H."/>
            <person name="Pan Z."/>
            <person name="Liu X."/>
        </authorList>
    </citation>
    <scope>NUCLEOTIDE SEQUENCE [LARGE SCALE GENOMIC DNA]</scope>
    <source>
        <strain evidence="2">FJAT-27997</strain>
    </source>
</reference>
<dbReference type="PATRIC" id="fig|1679170.3.peg.1875"/>
<evidence type="ECO:0000313" key="2">
    <source>
        <dbReference type="Proteomes" id="UP000037146"/>
    </source>
</evidence>
<dbReference type="Proteomes" id="UP000037146">
    <property type="component" value="Unassembled WGS sequence"/>
</dbReference>
<dbReference type="RefSeq" id="WP_049680946.1">
    <property type="nucleotide sequence ID" value="NZ_LFZW01000001.1"/>
</dbReference>
<organism evidence="1 2">
    <name type="scientific">Peribacillus loiseleuriae</name>
    <dbReference type="NCBI Taxonomy" id="1679170"/>
    <lineage>
        <taxon>Bacteria</taxon>
        <taxon>Bacillati</taxon>
        <taxon>Bacillota</taxon>
        <taxon>Bacilli</taxon>
        <taxon>Bacillales</taxon>
        <taxon>Bacillaceae</taxon>
        <taxon>Peribacillus</taxon>
    </lineage>
</organism>
<gene>
    <name evidence="1" type="ORF">AC625_08695</name>
</gene>
<keyword evidence="2" id="KW-1185">Reference proteome</keyword>
<evidence type="ECO:0000313" key="1">
    <source>
        <dbReference type="EMBL" id="KMY49610.1"/>
    </source>
</evidence>